<keyword evidence="1 6" id="KW-0245">EGF-like domain</keyword>
<keyword evidence="9" id="KW-1185">Reference proteome</keyword>
<dbReference type="SMART" id="SM00181">
    <property type="entry name" value="EGF"/>
    <property type="match status" value="4"/>
</dbReference>
<dbReference type="GO" id="GO:0005112">
    <property type="term" value="F:Notch binding"/>
    <property type="evidence" value="ECO:0007669"/>
    <property type="project" value="TreeGrafter"/>
</dbReference>
<dbReference type="PANTHER" id="PTHR12916">
    <property type="entry name" value="CYTOCHROME C OXIDASE POLYPEPTIDE VIC-2"/>
    <property type="match status" value="1"/>
</dbReference>
<dbReference type="PROSITE" id="PS00022">
    <property type="entry name" value="EGF_1"/>
    <property type="match status" value="1"/>
</dbReference>
<dbReference type="FunFam" id="2.10.25.10:FF:000118">
    <property type="entry name" value="protein delta homolog 2"/>
    <property type="match status" value="1"/>
</dbReference>
<dbReference type="SMART" id="SM00179">
    <property type="entry name" value="EGF_CA"/>
    <property type="match status" value="3"/>
</dbReference>
<reference evidence="8" key="4">
    <citation type="submission" date="2025-08" db="UniProtKB">
        <authorList>
            <consortium name="Ensembl"/>
        </authorList>
    </citation>
    <scope>IDENTIFICATION</scope>
</reference>
<protein>
    <recommendedName>
        <fullName evidence="7">EGF-like domain-containing protein</fullName>
    </recommendedName>
</protein>
<keyword evidence="4 6" id="KW-1015">Disulfide bond</keyword>
<dbReference type="FunFam" id="2.10.25.10:FF:000321">
    <property type="entry name" value="Protein delta homolog 1"/>
    <property type="match status" value="1"/>
</dbReference>
<dbReference type="CDD" id="cd00054">
    <property type="entry name" value="EGF_CA"/>
    <property type="match status" value="3"/>
</dbReference>
<dbReference type="InterPro" id="IPR001881">
    <property type="entry name" value="EGF-like_Ca-bd_dom"/>
</dbReference>
<dbReference type="PROSITE" id="PS01187">
    <property type="entry name" value="EGF_CA"/>
    <property type="match status" value="1"/>
</dbReference>
<dbReference type="AlphaFoldDB" id="A0A4W3JSR1"/>
<evidence type="ECO:0000259" key="7">
    <source>
        <dbReference type="PROSITE" id="PS50026"/>
    </source>
</evidence>
<reference evidence="8" key="5">
    <citation type="submission" date="2025-09" db="UniProtKB">
        <authorList>
            <consortium name="Ensembl"/>
        </authorList>
    </citation>
    <scope>IDENTIFICATION</scope>
</reference>
<name>A0A4W3JSR1_CALMI</name>
<dbReference type="SUPFAM" id="SSF57196">
    <property type="entry name" value="EGF/Laminin"/>
    <property type="match status" value="3"/>
</dbReference>
<accession>A0A4W3JSR1</accession>
<sequence length="279" mass="30458">MYLHSSQFATNSHEVSDQIFYLGACWPGHRENLFCDWEKRGFDRFLTFTLSCRFNVCAFLFCSLRFQCSCTVGYSGAFCELDINECESAPCLNNGICIDGISQCVCSDGYAGGNCQVDVNVCLDSVMNYTHCLNGGMCVDGPGSNFSCRYPPGFSGKFCELDINECGSAPCLNGGLCQDHVNNYSCTCTQGKSPGIPQLTGQNDFLPHFLPAPGVVFLWKCEINFNPVGFLPVCLCQAGWELTVMWTLTSVTQCLVSMVSVSRTSLAVPTPASAALDMW</sequence>
<evidence type="ECO:0000313" key="8">
    <source>
        <dbReference type="Ensembl" id="ENSCMIP00000041148.1"/>
    </source>
</evidence>
<dbReference type="PROSITE" id="PS01186">
    <property type="entry name" value="EGF_2"/>
    <property type="match status" value="1"/>
</dbReference>
<feature type="disulfide bond" evidence="6">
    <location>
        <begin position="106"/>
        <end position="115"/>
    </location>
</feature>
<feature type="domain" description="EGF-like" evidence="7">
    <location>
        <begin position="118"/>
        <end position="160"/>
    </location>
</feature>
<dbReference type="PRINTS" id="PR00010">
    <property type="entry name" value="EGFBLOOD"/>
</dbReference>
<dbReference type="Gene3D" id="2.10.25.10">
    <property type="entry name" value="Laminin"/>
    <property type="match status" value="3"/>
</dbReference>
<keyword evidence="2" id="KW-0732">Signal</keyword>
<dbReference type="PROSITE" id="PS00010">
    <property type="entry name" value="ASX_HYDROXYL"/>
    <property type="match status" value="1"/>
</dbReference>
<evidence type="ECO:0000256" key="5">
    <source>
        <dbReference type="ARBA" id="ARBA00023180"/>
    </source>
</evidence>
<evidence type="ECO:0000256" key="6">
    <source>
        <dbReference type="PROSITE-ProRule" id="PRU00076"/>
    </source>
</evidence>
<dbReference type="InterPro" id="IPR018097">
    <property type="entry name" value="EGF_Ca-bd_CS"/>
</dbReference>
<evidence type="ECO:0000256" key="3">
    <source>
        <dbReference type="ARBA" id="ARBA00022737"/>
    </source>
</evidence>
<reference evidence="9" key="3">
    <citation type="journal article" date="2014" name="Nature">
        <title>Elephant shark genome provides unique insights into gnathostome evolution.</title>
        <authorList>
            <consortium name="International Elephant Shark Genome Sequencing Consortium"/>
            <person name="Venkatesh B."/>
            <person name="Lee A.P."/>
            <person name="Ravi V."/>
            <person name="Maurya A.K."/>
            <person name="Lian M.M."/>
            <person name="Swann J.B."/>
            <person name="Ohta Y."/>
            <person name="Flajnik M.F."/>
            <person name="Sutoh Y."/>
            <person name="Kasahara M."/>
            <person name="Hoon S."/>
            <person name="Gangu V."/>
            <person name="Roy S.W."/>
            <person name="Irimia M."/>
            <person name="Korzh V."/>
            <person name="Kondrychyn I."/>
            <person name="Lim Z.W."/>
            <person name="Tay B.H."/>
            <person name="Tohari S."/>
            <person name="Kong K.W."/>
            <person name="Ho S."/>
            <person name="Lorente-Galdos B."/>
            <person name="Quilez J."/>
            <person name="Marques-Bonet T."/>
            <person name="Raney B.J."/>
            <person name="Ingham P.W."/>
            <person name="Tay A."/>
            <person name="Hillier L.W."/>
            <person name="Minx P."/>
            <person name="Boehm T."/>
            <person name="Wilson R.K."/>
            <person name="Brenner S."/>
            <person name="Warren W.C."/>
        </authorList>
    </citation>
    <scope>NUCLEOTIDE SEQUENCE [LARGE SCALE GENOMIC DNA]</scope>
</reference>
<dbReference type="InParanoid" id="A0A4W3JSR1"/>
<dbReference type="STRING" id="7868.ENSCMIP00000041148"/>
<dbReference type="GO" id="GO:0005509">
    <property type="term" value="F:calcium ion binding"/>
    <property type="evidence" value="ECO:0007669"/>
    <property type="project" value="InterPro"/>
</dbReference>
<dbReference type="Pfam" id="PF12661">
    <property type="entry name" value="hEGF"/>
    <property type="match status" value="1"/>
</dbReference>
<dbReference type="InterPro" id="IPR000742">
    <property type="entry name" value="EGF"/>
</dbReference>
<evidence type="ECO:0000256" key="1">
    <source>
        <dbReference type="ARBA" id="ARBA00022536"/>
    </source>
</evidence>
<feature type="domain" description="EGF-like" evidence="7">
    <location>
        <begin position="82"/>
        <end position="116"/>
    </location>
</feature>
<dbReference type="Proteomes" id="UP000314986">
    <property type="component" value="Unassembled WGS sequence"/>
</dbReference>
<keyword evidence="5" id="KW-0325">Glycoprotein</keyword>
<feature type="domain" description="EGF-like" evidence="7">
    <location>
        <begin position="162"/>
        <end position="198"/>
    </location>
</feature>
<reference evidence="9" key="2">
    <citation type="journal article" date="2007" name="PLoS Biol.">
        <title>Survey sequencing and comparative analysis of the elephant shark (Callorhinchus milii) genome.</title>
        <authorList>
            <person name="Venkatesh B."/>
            <person name="Kirkness E.F."/>
            <person name="Loh Y.H."/>
            <person name="Halpern A.L."/>
            <person name="Lee A.P."/>
            <person name="Johnson J."/>
            <person name="Dandona N."/>
            <person name="Viswanathan L.D."/>
            <person name="Tay A."/>
            <person name="Venter J.C."/>
            <person name="Strausberg R.L."/>
            <person name="Brenner S."/>
        </authorList>
    </citation>
    <scope>NUCLEOTIDE SEQUENCE [LARGE SCALE GENOMIC DNA]</scope>
</reference>
<reference evidence="9" key="1">
    <citation type="journal article" date="2006" name="Science">
        <title>Ancient noncoding elements conserved in the human genome.</title>
        <authorList>
            <person name="Venkatesh B."/>
            <person name="Kirkness E.F."/>
            <person name="Loh Y.H."/>
            <person name="Halpern A.L."/>
            <person name="Lee A.P."/>
            <person name="Johnson J."/>
            <person name="Dandona N."/>
            <person name="Viswanathan L.D."/>
            <person name="Tay A."/>
            <person name="Venter J.C."/>
            <person name="Strausberg R.L."/>
            <person name="Brenner S."/>
        </authorList>
    </citation>
    <scope>NUCLEOTIDE SEQUENCE [LARGE SCALE GENOMIC DNA]</scope>
</reference>
<organism evidence="8 9">
    <name type="scientific">Callorhinchus milii</name>
    <name type="common">Ghost shark</name>
    <dbReference type="NCBI Taxonomy" id="7868"/>
    <lineage>
        <taxon>Eukaryota</taxon>
        <taxon>Metazoa</taxon>
        <taxon>Chordata</taxon>
        <taxon>Craniata</taxon>
        <taxon>Vertebrata</taxon>
        <taxon>Chondrichthyes</taxon>
        <taxon>Holocephali</taxon>
        <taxon>Chimaeriformes</taxon>
        <taxon>Callorhinchidae</taxon>
        <taxon>Callorhinchus</taxon>
    </lineage>
</organism>
<proteinExistence type="predicted"/>
<dbReference type="PANTHER" id="PTHR12916:SF4">
    <property type="entry name" value="UNINFLATABLE, ISOFORM C"/>
    <property type="match status" value="1"/>
</dbReference>
<dbReference type="InterPro" id="IPR013032">
    <property type="entry name" value="EGF-like_CS"/>
</dbReference>
<evidence type="ECO:0000256" key="4">
    <source>
        <dbReference type="ARBA" id="ARBA00023157"/>
    </source>
</evidence>
<keyword evidence="3" id="KW-0677">Repeat</keyword>
<evidence type="ECO:0000256" key="2">
    <source>
        <dbReference type="ARBA" id="ARBA00022729"/>
    </source>
</evidence>
<comment type="caution">
    <text evidence="6">Lacks conserved residue(s) required for the propagation of feature annotation.</text>
</comment>
<dbReference type="InterPro" id="IPR000152">
    <property type="entry name" value="EGF-type_Asp/Asn_hydroxyl_site"/>
</dbReference>
<dbReference type="PROSITE" id="PS50026">
    <property type="entry name" value="EGF_3"/>
    <property type="match status" value="3"/>
</dbReference>
<dbReference type="GO" id="GO:0007219">
    <property type="term" value="P:Notch signaling pathway"/>
    <property type="evidence" value="ECO:0007669"/>
    <property type="project" value="TreeGrafter"/>
</dbReference>
<evidence type="ECO:0000313" key="9">
    <source>
        <dbReference type="Proteomes" id="UP000314986"/>
    </source>
</evidence>
<dbReference type="GeneTree" id="ENSGT00940000160615"/>
<dbReference type="Ensembl" id="ENSCMIT00000041728.1">
    <property type="protein sequence ID" value="ENSCMIP00000041148.1"/>
    <property type="gene ID" value="ENSCMIG00000017156.1"/>
</dbReference>